<dbReference type="SUPFAM" id="SSF46894">
    <property type="entry name" value="C-terminal effector domain of the bipartite response regulators"/>
    <property type="match status" value="1"/>
</dbReference>
<evidence type="ECO:0000256" key="3">
    <source>
        <dbReference type="ARBA" id="ARBA00023125"/>
    </source>
</evidence>
<protein>
    <recommendedName>
        <fullName evidence="1">Stage 0 sporulation protein A homolog</fullName>
    </recommendedName>
</protein>
<dbReference type="GO" id="GO:0042173">
    <property type="term" value="P:regulation of sporulation resulting in formation of a cellular spore"/>
    <property type="evidence" value="ECO:0007669"/>
    <property type="project" value="InterPro"/>
</dbReference>
<dbReference type="Proteomes" id="UP001298753">
    <property type="component" value="Unassembled WGS sequence"/>
</dbReference>
<dbReference type="InterPro" id="IPR036388">
    <property type="entry name" value="WH-like_DNA-bd_sf"/>
</dbReference>
<keyword evidence="8" id="KW-1185">Reference proteome</keyword>
<dbReference type="GO" id="GO:0000160">
    <property type="term" value="P:phosphorelay signal transduction system"/>
    <property type="evidence" value="ECO:0007669"/>
    <property type="project" value="InterPro"/>
</dbReference>
<organism evidence="7 8">
    <name type="scientific">Agathobaculum butyriciproducens</name>
    <dbReference type="NCBI Taxonomy" id="1628085"/>
    <lineage>
        <taxon>Bacteria</taxon>
        <taxon>Bacillati</taxon>
        <taxon>Bacillota</taxon>
        <taxon>Clostridia</taxon>
        <taxon>Eubacteriales</taxon>
        <taxon>Butyricicoccaceae</taxon>
        <taxon>Agathobaculum</taxon>
    </lineage>
</organism>
<evidence type="ECO:0000256" key="5">
    <source>
        <dbReference type="PROSITE-ProRule" id="PRU00169"/>
    </source>
</evidence>
<keyword evidence="2 5" id="KW-0597">Phosphoprotein</keyword>
<dbReference type="InterPro" id="IPR014879">
    <property type="entry name" value="Spo0A_C"/>
</dbReference>
<dbReference type="RefSeq" id="WP_227601030.1">
    <property type="nucleotide sequence ID" value="NZ_DBFBDK010000022.1"/>
</dbReference>
<dbReference type="PANTHER" id="PTHR44591">
    <property type="entry name" value="STRESS RESPONSE REGULATOR PROTEIN 1"/>
    <property type="match status" value="1"/>
</dbReference>
<dbReference type="InterPro" id="IPR050595">
    <property type="entry name" value="Bact_response_regulator"/>
</dbReference>
<evidence type="ECO:0000256" key="1">
    <source>
        <dbReference type="ARBA" id="ARBA00018672"/>
    </source>
</evidence>
<feature type="domain" description="Response regulatory" evidence="6">
    <location>
        <begin position="9"/>
        <end position="126"/>
    </location>
</feature>
<dbReference type="AlphaFoldDB" id="A0AAW4W194"/>
<comment type="function">
    <text evidence="4">May play the central regulatory role in sporulation. It may be an element of the effector pathway responsible for the activation of sporulation genes in response to nutritional stress. Spo0A may act in concert with spo0H (a sigma factor) to control the expression of some genes that are critical to the sporulation process.</text>
</comment>
<gene>
    <name evidence="7" type="ORF">LKD22_10270</name>
</gene>
<comment type="caution">
    <text evidence="7">The sequence shown here is derived from an EMBL/GenBank/DDBJ whole genome shotgun (WGS) entry which is preliminary data.</text>
</comment>
<dbReference type="CDD" id="cd00156">
    <property type="entry name" value="REC"/>
    <property type="match status" value="1"/>
</dbReference>
<name>A0AAW4W194_9FIRM</name>
<evidence type="ECO:0000259" key="6">
    <source>
        <dbReference type="PROSITE" id="PS50110"/>
    </source>
</evidence>
<dbReference type="SMART" id="SM00448">
    <property type="entry name" value="REC"/>
    <property type="match status" value="1"/>
</dbReference>
<dbReference type="GO" id="GO:0005737">
    <property type="term" value="C:cytoplasm"/>
    <property type="evidence" value="ECO:0007669"/>
    <property type="project" value="InterPro"/>
</dbReference>
<reference evidence="7 8" key="1">
    <citation type="submission" date="2021-10" db="EMBL/GenBank/DDBJ databases">
        <title>Anaerobic single-cell dispensing facilitates the cultivation of human gut bacteria.</title>
        <authorList>
            <person name="Afrizal A."/>
        </authorList>
    </citation>
    <scope>NUCLEOTIDE SEQUENCE [LARGE SCALE GENOMIC DNA]</scope>
    <source>
        <strain evidence="7 8">CLA-AA-H270</strain>
    </source>
</reference>
<dbReference type="Pfam" id="PF00072">
    <property type="entry name" value="Response_reg"/>
    <property type="match status" value="1"/>
</dbReference>
<dbReference type="Pfam" id="PF08769">
    <property type="entry name" value="Spo0A_C"/>
    <property type="match status" value="1"/>
</dbReference>
<dbReference type="PANTHER" id="PTHR44591:SF3">
    <property type="entry name" value="RESPONSE REGULATORY DOMAIN-CONTAINING PROTEIN"/>
    <property type="match status" value="1"/>
</dbReference>
<keyword evidence="3" id="KW-0238">DNA-binding</keyword>
<dbReference type="EMBL" id="JAJEPX010000036">
    <property type="protein sequence ID" value="MCC2177502.1"/>
    <property type="molecule type" value="Genomic_DNA"/>
</dbReference>
<sequence length="247" mass="28100">MKIKQGKMRILLACADEPLLKQTKRRMQASNELELVGCTSNGTKAWEMIRQKTPDMVVLDTDLPYADGFAVASWMRQNKMWDTSIILLSSFIGGQTYVECSLLHINVLLRKPICADALYERIKLAVTCTSRGDTVEQRLAQILRELGMREHTIGYQCALLTVCLYRETNGASITKIIYHSVAQQLNSEGGNVERNMRYAVHRAWDKCDKAVLARYFGEARAQDKEPPSNREFCAALVEYLRQEACRL</sequence>
<dbReference type="GeneID" id="98661496"/>
<accession>A0AAW4W194</accession>
<evidence type="ECO:0000256" key="4">
    <source>
        <dbReference type="ARBA" id="ARBA00024867"/>
    </source>
</evidence>
<dbReference type="Gene3D" id="3.40.50.2300">
    <property type="match status" value="1"/>
</dbReference>
<dbReference type="InterPro" id="IPR001789">
    <property type="entry name" value="Sig_transdc_resp-reg_receiver"/>
</dbReference>
<dbReference type="Gene3D" id="1.10.10.10">
    <property type="entry name" value="Winged helix-like DNA-binding domain superfamily/Winged helix DNA-binding domain"/>
    <property type="match status" value="1"/>
</dbReference>
<dbReference type="GO" id="GO:0005509">
    <property type="term" value="F:calcium ion binding"/>
    <property type="evidence" value="ECO:0007669"/>
    <property type="project" value="InterPro"/>
</dbReference>
<dbReference type="InterPro" id="IPR016032">
    <property type="entry name" value="Sig_transdc_resp-reg_C-effctor"/>
</dbReference>
<dbReference type="GO" id="GO:0003677">
    <property type="term" value="F:DNA binding"/>
    <property type="evidence" value="ECO:0007669"/>
    <property type="project" value="UniProtKB-KW"/>
</dbReference>
<dbReference type="GO" id="GO:0003700">
    <property type="term" value="F:DNA-binding transcription factor activity"/>
    <property type="evidence" value="ECO:0007669"/>
    <property type="project" value="InterPro"/>
</dbReference>
<proteinExistence type="predicted"/>
<evidence type="ECO:0000256" key="2">
    <source>
        <dbReference type="ARBA" id="ARBA00022553"/>
    </source>
</evidence>
<feature type="modified residue" description="4-aspartylphosphate" evidence="5">
    <location>
        <position position="60"/>
    </location>
</feature>
<evidence type="ECO:0000313" key="7">
    <source>
        <dbReference type="EMBL" id="MCC2177502.1"/>
    </source>
</evidence>
<dbReference type="PROSITE" id="PS50110">
    <property type="entry name" value="RESPONSE_REGULATORY"/>
    <property type="match status" value="1"/>
</dbReference>
<evidence type="ECO:0000313" key="8">
    <source>
        <dbReference type="Proteomes" id="UP001298753"/>
    </source>
</evidence>
<dbReference type="SUPFAM" id="SSF52172">
    <property type="entry name" value="CheY-like"/>
    <property type="match status" value="1"/>
</dbReference>
<dbReference type="InterPro" id="IPR011006">
    <property type="entry name" value="CheY-like_superfamily"/>
</dbReference>